<dbReference type="Proteomes" id="UP000199705">
    <property type="component" value="Unassembled WGS sequence"/>
</dbReference>
<dbReference type="EMBL" id="FNCG01000002">
    <property type="protein sequence ID" value="SDG13959.1"/>
    <property type="molecule type" value="Genomic_DNA"/>
</dbReference>
<evidence type="ECO:0000313" key="2">
    <source>
        <dbReference type="Proteomes" id="UP000199705"/>
    </source>
</evidence>
<reference evidence="2" key="1">
    <citation type="submission" date="2016-10" db="EMBL/GenBank/DDBJ databases">
        <authorList>
            <person name="Varghese N."/>
            <person name="Submissions S."/>
        </authorList>
    </citation>
    <scope>NUCLEOTIDE SEQUENCE [LARGE SCALE GENOMIC DNA]</scope>
    <source>
        <strain evidence="2">Gh-67</strain>
    </source>
</reference>
<organism evidence="1 2">
    <name type="scientific">Mucilaginibacter gossypii</name>
    <dbReference type="NCBI Taxonomy" id="551996"/>
    <lineage>
        <taxon>Bacteria</taxon>
        <taxon>Pseudomonadati</taxon>
        <taxon>Bacteroidota</taxon>
        <taxon>Sphingobacteriia</taxon>
        <taxon>Sphingobacteriales</taxon>
        <taxon>Sphingobacteriaceae</taxon>
        <taxon>Mucilaginibacter</taxon>
    </lineage>
</organism>
<gene>
    <name evidence="1" type="ORF">SAMN05192573_102353</name>
</gene>
<keyword evidence="2" id="KW-1185">Reference proteome</keyword>
<name>A0A1G7RUT3_9SPHI</name>
<proteinExistence type="predicted"/>
<protein>
    <submittedName>
        <fullName evidence="1">Uncharacterized protein</fullName>
    </submittedName>
</protein>
<accession>A0A1G7RUT3</accession>
<dbReference type="AlphaFoldDB" id="A0A1G7RUT3"/>
<sequence length="35" mass="4069">MQYIIALLNKHPKQKRSNAPTADDLKVKLTNKNYI</sequence>
<evidence type="ECO:0000313" key="1">
    <source>
        <dbReference type="EMBL" id="SDG13959.1"/>
    </source>
</evidence>